<keyword evidence="4" id="KW-1185">Reference proteome</keyword>
<feature type="compositionally biased region" description="Polar residues" evidence="1">
    <location>
        <begin position="479"/>
        <end position="489"/>
    </location>
</feature>
<feature type="compositionally biased region" description="Polar residues" evidence="1">
    <location>
        <begin position="509"/>
        <end position="518"/>
    </location>
</feature>
<dbReference type="Proteomes" id="UP000095358">
    <property type="component" value="Unassembled WGS sequence"/>
</dbReference>
<comment type="caution">
    <text evidence="3">The sequence shown here is derived from an EMBL/GenBank/DDBJ whole genome shotgun (WGS) entry which is preliminary data.</text>
</comment>
<name>A0A1E5S0K1_HANUV</name>
<dbReference type="AlphaFoldDB" id="A0A1E5S0K1"/>
<gene>
    <name evidence="3" type="ORF">AWRI3580_g255</name>
</gene>
<feature type="region of interest" description="Disordered" evidence="1">
    <location>
        <begin position="479"/>
        <end position="518"/>
    </location>
</feature>
<dbReference type="PANTHER" id="PTHR12854:SF7">
    <property type="entry name" value="ATAXIN-2 HOMOLOG"/>
    <property type="match status" value="1"/>
</dbReference>
<dbReference type="Pfam" id="PF06741">
    <property type="entry name" value="LsmAD"/>
    <property type="match status" value="1"/>
</dbReference>
<dbReference type="EMBL" id="LPNN01000001">
    <property type="protein sequence ID" value="OEJ92538.1"/>
    <property type="molecule type" value="Genomic_DNA"/>
</dbReference>
<feature type="region of interest" description="Disordered" evidence="1">
    <location>
        <begin position="1"/>
        <end position="70"/>
    </location>
</feature>
<dbReference type="InterPro" id="IPR045117">
    <property type="entry name" value="ATXN2-like"/>
</dbReference>
<evidence type="ECO:0000259" key="2">
    <source>
        <dbReference type="SMART" id="SM01272"/>
    </source>
</evidence>
<dbReference type="GO" id="GO:0003729">
    <property type="term" value="F:mRNA binding"/>
    <property type="evidence" value="ECO:0007669"/>
    <property type="project" value="TreeGrafter"/>
</dbReference>
<proteinExistence type="predicted"/>
<dbReference type="STRING" id="29833.A0A1E5S0K1"/>
<dbReference type="GO" id="GO:0034063">
    <property type="term" value="P:stress granule assembly"/>
    <property type="evidence" value="ECO:0007669"/>
    <property type="project" value="TreeGrafter"/>
</dbReference>
<protein>
    <submittedName>
        <fullName evidence="3">PAB1-binding protein 1</fullName>
    </submittedName>
</protein>
<reference evidence="4" key="1">
    <citation type="journal article" date="2016" name="Genome Announc.">
        <title>Genome sequences of three species of Hanseniaspora isolated from spontaneous wine fermentations.</title>
        <authorList>
            <person name="Sternes P.R."/>
            <person name="Lee D."/>
            <person name="Kutyna D.R."/>
            <person name="Borneman A.R."/>
        </authorList>
    </citation>
    <scope>NUCLEOTIDE SEQUENCE [LARGE SCALE GENOMIC DNA]</scope>
    <source>
        <strain evidence="4">AWRI3580</strain>
    </source>
</reference>
<dbReference type="OrthoDB" id="2275718at2759"/>
<evidence type="ECO:0000256" key="1">
    <source>
        <dbReference type="SAM" id="MobiDB-lite"/>
    </source>
</evidence>
<dbReference type="GO" id="GO:0010494">
    <property type="term" value="C:cytoplasmic stress granule"/>
    <property type="evidence" value="ECO:0007669"/>
    <property type="project" value="TreeGrafter"/>
</dbReference>
<feature type="domain" description="LsmAD" evidence="2">
    <location>
        <begin position="118"/>
        <end position="194"/>
    </location>
</feature>
<evidence type="ECO:0000313" key="4">
    <source>
        <dbReference type="Proteomes" id="UP000095358"/>
    </source>
</evidence>
<feature type="compositionally biased region" description="Basic and acidic residues" evidence="1">
    <location>
        <begin position="30"/>
        <end position="44"/>
    </location>
</feature>
<feature type="compositionally biased region" description="Low complexity" evidence="1">
    <location>
        <begin position="52"/>
        <end position="64"/>
    </location>
</feature>
<dbReference type="VEuPathDB" id="FungiDB:AWRI3580_g255"/>
<evidence type="ECO:0000313" key="3">
    <source>
        <dbReference type="EMBL" id="OEJ92538.1"/>
    </source>
</evidence>
<dbReference type="SMART" id="SM01272">
    <property type="entry name" value="LsmAD"/>
    <property type="match status" value="1"/>
</dbReference>
<organism evidence="3 4">
    <name type="scientific">Hanseniaspora uvarum</name>
    <name type="common">Yeast</name>
    <name type="synonym">Kloeckera apiculata</name>
    <dbReference type="NCBI Taxonomy" id="29833"/>
    <lineage>
        <taxon>Eukaryota</taxon>
        <taxon>Fungi</taxon>
        <taxon>Dikarya</taxon>
        <taxon>Ascomycota</taxon>
        <taxon>Saccharomycotina</taxon>
        <taxon>Saccharomycetes</taxon>
        <taxon>Saccharomycodales</taxon>
        <taxon>Saccharomycodaceae</taxon>
        <taxon>Hanseniaspora</taxon>
    </lineage>
</organism>
<sequence>MSGKKEKPAAKPKKVIPGFTPVVEGTSHTSLKEAPKKTFNEARKEKKRLLQNNKKFSGNSNNFKTDSEVTGNRDLKERKLVKWSANEDESNNDLYQSLEDLSVTHEKFDQFEANRKQFQIESNYDESFYNVQIDKNNQDYKKKMDAAIKLESEILKDPSMNLKTGNQHIDEERGLVDMKEDVDEESKYSQVVLNEKYPEPIVTTPSPILKKTFSGAQLLKSIQKPQSPISPSGIGRDISPGNDVNFNKSTVLKPRNGKKIISKLHLKGKDETVKELQAFSKSFQIPERLNKSSKVELQDSKSFFDSELNPIALSSDLTVETSKDYKIFDYFKNIPHDKSIPKSFASQVVFNNQSTKKYKQILNNSSYFKRRLSKYKSSFYQPYPNMDGHPSFFAPMNAVPRNGSFSMNAAPPQMVQMPMFLPPQASMPDQSPNSQLNSRSGSFNMTPQFNAQAGMYMPPVNYYVQMPMMPMPVMMGNAPSPNKKFQGQYVNKKKTYSKTNKQGNKKGETNSSSRENKK</sequence>
<dbReference type="PANTHER" id="PTHR12854">
    <property type="entry name" value="ATAXIN 2-RELATED"/>
    <property type="match status" value="1"/>
</dbReference>
<accession>A0A1E5S0K1</accession>
<dbReference type="InterPro" id="IPR009604">
    <property type="entry name" value="LsmAD_domain"/>
</dbReference>